<dbReference type="PANTHER" id="PTHR34106">
    <property type="entry name" value="GLYCOSIDASE"/>
    <property type="match status" value="1"/>
</dbReference>
<name>A0A1F7FET4_UNCRA</name>
<protein>
    <recommendedName>
        <fullName evidence="6">Glycosidase</fullName>
    </recommendedName>
</protein>
<evidence type="ECO:0000256" key="2">
    <source>
        <dbReference type="ARBA" id="ARBA00022679"/>
    </source>
</evidence>
<keyword evidence="2" id="KW-0808">Transferase</keyword>
<dbReference type="InterPro" id="IPR007184">
    <property type="entry name" value="Mannoside_phosphorylase"/>
</dbReference>
<dbReference type="Gene3D" id="2.115.10.20">
    <property type="entry name" value="Glycosyl hydrolase domain, family 43"/>
    <property type="match status" value="1"/>
</dbReference>
<dbReference type="PANTHER" id="PTHR34106:SF5">
    <property type="entry name" value="GLYCOSIDASE"/>
    <property type="match status" value="1"/>
</dbReference>
<keyword evidence="1" id="KW-0328">Glycosyltransferase</keyword>
<reference evidence="4 5" key="1">
    <citation type="journal article" date="2016" name="Nat. Commun.">
        <title>Thousands of microbial genomes shed light on interconnected biogeochemical processes in an aquifer system.</title>
        <authorList>
            <person name="Anantharaman K."/>
            <person name="Brown C.T."/>
            <person name="Hug L.A."/>
            <person name="Sharon I."/>
            <person name="Castelle C.J."/>
            <person name="Probst A.J."/>
            <person name="Thomas B.C."/>
            <person name="Singh A."/>
            <person name="Wilkins M.J."/>
            <person name="Karaoz U."/>
            <person name="Brodie E.L."/>
            <person name="Williams K.H."/>
            <person name="Hubbard S.S."/>
            <person name="Banfield J.F."/>
        </authorList>
    </citation>
    <scope>NUCLEOTIDE SEQUENCE [LARGE SCALE GENOMIC DNA]</scope>
</reference>
<comment type="similarity">
    <text evidence="3">Belongs to the glycosyl hydrolase 130 family.</text>
</comment>
<proteinExistence type="inferred from homology"/>
<evidence type="ECO:0000256" key="3">
    <source>
        <dbReference type="ARBA" id="ARBA00024356"/>
    </source>
</evidence>
<evidence type="ECO:0008006" key="6">
    <source>
        <dbReference type="Google" id="ProtNLM"/>
    </source>
</evidence>
<dbReference type="AlphaFoldDB" id="A0A1F7FET4"/>
<dbReference type="InterPro" id="IPR023296">
    <property type="entry name" value="Glyco_hydro_beta-prop_sf"/>
</dbReference>
<organism evidence="4 5">
    <name type="scientific">Candidatus Raymondbacteria bacterium RIFOXYD12_FULL_49_13</name>
    <dbReference type="NCBI Taxonomy" id="1817890"/>
    <lineage>
        <taxon>Bacteria</taxon>
        <taxon>Raymondiibacteriota</taxon>
    </lineage>
</organism>
<accession>A0A1F7FET4</accession>
<dbReference type="Pfam" id="PF04041">
    <property type="entry name" value="Glyco_hydro_130"/>
    <property type="match status" value="1"/>
</dbReference>
<dbReference type="GO" id="GO:0016757">
    <property type="term" value="F:glycosyltransferase activity"/>
    <property type="evidence" value="ECO:0007669"/>
    <property type="project" value="UniProtKB-KW"/>
</dbReference>
<evidence type="ECO:0000313" key="4">
    <source>
        <dbReference type="EMBL" id="OGK05007.1"/>
    </source>
</evidence>
<dbReference type="SUPFAM" id="SSF75005">
    <property type="entry name" value="Arabinanase/levansucrase/invertase"/>
    <property type="match status" value="1"/>
</dbReference>
<gene>
    <name evidence="4" type="ORF">A2519_10040</name>
</gene>
<dbReference type="Proteomes" id="UP000179243">
    <property type="component" value="Unassembled WGS sequence"/>
</dbReference>
<evidence type="ECO:0000256" key="1">
    <source>
        <dbReference type="ARBA" id="ARBA00022676"/>
    </source>
</evidence>
<dbReference type="EMBL" id="MFYX01000064">
    <property type="protein sequence ID" value="OGK05007.1"/>
    <property type="molecule type" value="Genomic_DNA"/>
</dbReference>
<sequence>MTTIFDSVFTSRKGLGDINVAVDPFSGKANVYMPAITRYPHGPLMDMGSFFDSVQKQMVQGELKPKIDGRLDVVKDLHNPGLARYKDKYVMIVRYQNNTRYNDHYLAYSDDGIEWKHNPVSLDLPGLPAQPKADKRREAYPEISENKKWRKGEFYDPRVTQIGYDYYITFAIDYDTLEPAGKPYINVCDNVLYHTRDFKKFRYISTFGGNTRNGIMFPRKIDGYYYIAARPNHGNTCANFQVTGHDSVLFRSRDLKDWEPVHVLFRGGHAWLGHAGPGFPPFEMKDYWVMGVHGVEIHGTFGVHYRGGVALLDKKTLKVVHGPVPILDPQELYELTGLVHNVCFPTGLLFSDGCGDGVKSRDTKIALYYGGSDHVIHVALSTAGRLMDVAMGKYNPFRNC</sequence>
<comment type="caution">
    <text evidence="4">The sequence shown here is derived from an EMBL/GenBank/DDBJ whole genome shotgun (WGS) entry which is preliminary data.</text>
</comment>
<evidence type="ECO:0000313" key="5">
    <source>
        <dbReference type="Proteomes" id="UP000179243"/>
    </source>
</evidence>